<sequence length="150" mass="16057">MPAFTTHQVSLGHPFAPPLPRPLAWNRGGTSSWALIPMPMSRAAAVVKILKIDPAPSPTRENGCGRMVSPASRSSPYLRLLAMANTLCASLPGLITLITLEIPARFGLAYLSMAALTGACTSGSRVVRIRYPPVATCSLLIPARDRYSWT</sequence>
<evidence type="ECO:0000313" key="1">
    <source>
        <dbReference type="EMBL" id="COW11286.1"/>
    </source>
</evidence>
<accession>A0A0U0RKJ0</accession>
<dbReference type="AlphaFoldDB" id="A0A0U0RKJ0"/>
<organism evidence="1 2">
    <name type="scientific">Mycobacterium tuberculosis</name>
    <dbReference type="NCBI Taxonomy" id="1773"/>
    <lineage>
        <taxon>Bacteria</taxon>
        <taxon>Bacillati</taxon>
        <taxon>Actinomycetota</taxon>
        <taxon>Actinomycetes</taxon>
        <taxon>Mycobacteriales</taxon>
        <taxon>Mycobacteriaceae</taxon>
        <taxon>Mycobacterium</taxon>
        <taxon>Mycobacterium tuberculosis complex</taxon>
    </lineage>
</organism>
<gene>
    <name evidence="1" type="ORF">ERS007703_02794</name>
</gene>
<reference evidence="2" key="1">
    <citation type="submission" date="2015-03" db="EMBL/GenBank/DDBJ databases">
        <authorList>
            <consortium name="Pathogen Informatics"/>
        </authorList>
    </citation>
    <scope>NUCLEOTIDE SEQUENCE [LARGE SCALE GENOMIC DNA]</scope>
    <source>
        <strain evidence="2">K00500041</strain>
    </source>
</reference>
<proteinExistence type="predicted"/>
<dbReference type="EMBL" id="CSAE01000328">
    <property type="protein sequence ID" value="COW11286.1"/>
    <property type="molecule type" value="Genomic_DNA"/>
</dbReference>
<evidence type="ECO:0000313" key="2">
    <source>
        <dbReference type="Proteomes" id="UP000038802"/>
    </source>
</evidence>
<name>A0A0U0RKJ0_MYCTX</name>
<protein>
    <submittedName>
        <fullName evidence="1">Uncharacterized protein</fullName>
    </submittedName>
</protein>
<dbReference type="Proteomes" id="UP000038802">
    <property type="component" value="Unassembled WGS sequence"/>
</dbReference>